<accession>A0A1Y1YS97</accession>
<evidence type="ECO:0000313" key="3">
    <source>
        <dbReference type="Proteomes" id="UP000193144"/>
    </source>
</evidence>
<evidence type="ECO:0000259" key="1">
    <source>
        <dbReference type="Pfam" id="PF12937"/>
    </source>
</evidence>
<dbReference type="AlphaFoldDB" id="A0A1Y1YS97"/>
<dbReference type="Proteomes" id="UP000193144">
    <property type="component" value="Unassembled WGS sequence"/>
</dbReference>
<evidence type="ECO:0000313" key="2">
    <source>
        <dbReference type="EMBL" id="ORY00900.1"/>
    </source>
</evidence>
<reference evidence="2 3" key="1">
    <citation type="submission" date="2016-07" db="EMBL/GenBank/DDBJ databases">
        <title>Pervasive Adenine N6-methylation of Active Genes in Fungi.</title>
        <authorList>
            <consortium name="DOE Joint Genome Institute"/>
            <person name="Mondo S.J."/>
            <person name="Dannebaum R.O."/>
            <person name="Kuo R.C."/>
            <person name="Labutti K."/>
            <person name="Haridas S."/>
            <person name="Kuo A."/>
            <person name="Salamov A."/>
            <person name="Ahrendt S.R."/>
            <person name="Lipzen A."/>
            <person name="Sullivan W."/>
            <person name="Andreopoulos W.B."/>
            <person name="Clum A."/>
            <person name="Lindquist E."/>
            <person name="Daum C."/>
            <person name="Ramamoorthy G.K."/>
            <person name="Gryganskyi A."/>
            <person name="Culley D."/>
            <person name="Magnuson J.K."/>
            <person name="James T.Y."/>
            <person name="O'Malley M.A."/>
            <person name="Stajich J.E."/>
            <person name="Spatafora J.W."/>
            <person name="Visel A."/>
            <person name="Grigoriev I.V."/>
        </authorList>
    </citation>
    <scope>NUCLEOTIDE SEQUENCE [LARGE SCALE GENOMIC DNA]</scope>
    <source>
        <strain evidence="2 3">CBS 115471</strain>
    </source>
</reference>
<comment type="caution">
    <text evidence="2">The sequence shown here is derived from an EMBL/GenBank/DDBJ whole genome shotgun (WGS) entry which is preliminary data.</text>
</comment>
<organism evidence="2 3">
    <name type="scientific">Clohesyomyces aquaticus</name>
    <dbReference type="NCBI Taxonomy" id="1231657"/>
    <lineage>
        <taxon>Eukaryota</taxon>
        <taxon>Fungi</taxon>
        <taxon>Dikarya</taxon>
        <taxon>Ascomycota</taxon>
        <taxon>Pezizomycotina</taxon>
        <taxon>Dothideomycetes</taxon>
        <taxon>Pleosporomycetidae</taxon>
        <taxon>Pleosporales</taxon>
        <taxon>Lindgomycetaceae</taxon>
        <taxon>Clohesyomyces</taxon>
    </lineage>
</organism>
<dbReference type="STRING" id="1231657.A0A1Y1YS97"/>
<name>A0A1Y1YS97_9PLEO</name>
<dbReference type="InterPro" id="IPR036047">
    <property type="entry name" value="F-box-like_dom_sf"/>
</dbReference>
<dbReference type="EMBL" id="MCFA01000177">
    <property type="protein sequence ID" value="ORY00900.1"/>
    <property type="molecule type" value="Genomic_DNA"/>
</dbReference>
<dbReference type="InterPro" id="IPR001810">
    <property type="entry name" value="F-box_dom"/>
</dbReference>
<dbReference type="SUPFAM" id="SSF81383">
    <property type="entry name" value="F-box domain"/>
    <property type="match status" value="1"/>
</dbReference>
<dbReference type="OrthoDB" id="4192220at2759"/>
<feature type="domain" description="F-box" evidence="1">
    <location>
        <begin position="9"/>
        <end position="46"/>
    </location>
</feature>
<sequence length="276" mass="31918">MMVSRPFTVLPTDVLVQIIIQLKRGSETNNDLLSCLRVSRRWYDSAMPVIHGNIVLHGRNLTKCLDQANMSRLSSCVRSATVRLEAHIWMPYPNSLLIRLNPLIGSLENLMSFSIGHANSNHRQVMGVYQETLVDLVLGLPASCIDLEIDMYGYHLSKHRPQTHLCDAIRKILPRMRHLRLRLDRMCGSLFINPSTETPEASLPNLKTLICKLRFLLNPSFVQVRKSTESRPRGPWTPEFICQRVGKCYIGSRTARWDRRRCSQRRKDLRVHRYAY</sequence>
<dbReference type="Pfam" id="PF12937">
    <property type="entry name" value="F-box-like"/>
    <property type="match status" value="1"/>
</dbReference>
<protein>
    <recommendedName>
        <fullName evidence="1">F-box domain-containing protein</fullName>
    </recommendedName>
</protein>
<keyword evidence="3" id="KW-1185">Reference proteome</keyword>
<gene>
    <name evidence="2" type="ORF">BCR34DRAFT_637760</name>
</gene>
<proteinExistence type="predicted"/>